<name>A0A562BVI9_9BURK</name>
<keyword evidence="2" id="KW-1185">Reference proteome</keyword>
<dbReference type="Gene3D" id="2.130.10.10">
    <property type="entry name" value="YVTN repeat-like/Quinoprotein amine dehydrogenase"/>
    <property type="match status" value="1"/>
</dbReference>
<gene>
    <name evidence="1" type="ORF">L602_001000000090</name>
</gene>
<dbReference type="Gene3D" id="2.60.40.10">
    <property type="entry name" value="Immunoglobulins"/>
    <property type="match status" value="1"/>
</dbReference>
<dbReference type="EMBL" id="VLJN01000002">
    <property type="protein sequence ID" value="TWG88810.1"/>
    <property type="molecule type" value="Genomic_DNA"/>
</dbReference>
<dbReference type="Proteomes" id="UP000318141">
    <property type="component" value="Unassembled WGS sequence"/>
</dbReference>
<dbReference type="InterPro" id="IPR015943">
    <property type="entry name" value="WD40/YVTN_repeat-like_dom_sf"/>
</dbReference>
<accession>A0A562BVI9</accession>
<comment type="caution">
    <text evidence="1">The sequence shown here is derived from an EMBL/GenBank/DDBJ whole genome shotgun (WGS) entry which is preliminary data.</text>
</comment>
<dbReference type="SUPFAM" id="SSF63825">
    <property type="entry name" value="YWTD domain"/>
    <property type="match status" value="1"/>
</dbReference>
<organism evidence="1 2">
    <name type="scientific">Cupriavidus gilardii J11</name>
    <dbReference type="NCBI Taxonomy" id="936133"/>
    <lineage>
        <taxon>Bacteria</taxon>
        <taxon>Pseudomonadati</taxon>
        <taxon>Pseudomonadota</taxon>
        <taxon>Betaproteobacteria</taxon>
        <taxon>Burkholderiales</taxon>
        <taxon>Burkholderiaceae</taxon>
        <taxon>Cupriavidus</taxon>
    </lineage>
</organism>
<evidence type="ECO:0000313" key="2">
    <source>
        <dbReference type="Proteomes" id="UP000318141"/>
    </source>
</evidence>
<proteinExistence type="predicted"/>
<dbReference type="AlphaFoldDB" id="A0A562BVI9"/>
<protein>
    <submittedName>
        <fullName evidence="1">Uncharacterized protein</fullName>
    </submittedName>
</protein>
<dbReference type="PROSITE" id="PS51257">
    <property type="entry name" value="PROKAR_LIPOPROTEIN"/>
    <property type="match status" value="1"/>
</dbReference>
<evidence type="ECO:0000313" key="1">
    <source>
        <dbReference type="EMBL" id="TWG88810.1"/>
    </source>
</evidence>
<dbReference type="InterPro" id="IPR013783">
    <property type="entry name" value="Ig-like_fold"/>
</dbReference>
<reference evidence="1 2" key="1">
    <citation type="submission" date="2019-07" db="EMBL/GenBank/DDBJ databases">
        <title>Genome sequencing of lignin-degrading bacterial isolates.</title>
        <authorList>
            <person name="Gladden J."/>
        </authorList>
    </citation>
    <scope>NUCLEOTIDE SEQUENCE [LARGE SCALE GENOMIC DNA]</scope>
    <source>
        <strain evidence="1 2">J11</strain>
    </source>
</reference>
<sequence>MRAAIFGWVPALAAVLLSGCGGDDRQPEGPPPDAAVTPIIAAAAAQQVQVGSSADVTVVFRAPAGLAARQLSITTGLSPLPAGWTTGTSSFACDTVGANDDCRLQLRYSPTLAGVTGTLNFGFAYTDAHGVQRRGSADIPYGTTAPNAVMATINPATPLQVALGSTALVEMTFRSNDGVPARDLTADVSALPVGWTVSHSELPCATIAADSACRLSLQFQPTAAVASSVLSLPYRYTDSGGTPRDGTASVTYGAIDGGTVTAAVTPGGLVDTFVGSTASVQVTFTAAAGSVSAMHLTSTLPAGWSVTSGTLPCTTLAAGASCQATLTYAPTSAVPSGTVPIDFRYTDSLGVPRTGSLAIPYRARYHFVYVPNRFGQNVARCVLDLNGDPSACSNLAPFAFNFPFSIRMEGNSAYLMDATVRNVVHCAVDADGVLSNCAITGATLTNYPSSIAIRNGIAYITDSSNGELQTCTVNVDGSLGGCSRMSLTGPAIATSIGISGDRLYIGNAAASHITRCALWLDGMPLTCLSDNIPGLTGTSSIAISGSYLYMTNNANNNVLRCTIAGDGSLSACVDAGATGLDAPFGIALFGGYAYISNANSNVLSRCTVDGAAMLSACMTYATPTLNEPGVLAIQ</sequence>